<keyword evidence="10 12" id="KW-0862">Zinc</keyword>
<feature type="binding site" evidence="12">
    <location>
        <position position="103"/>
    </location>
    <ligand>
        <name>Zn(2+)</name>
        <dbReference type="ChEBI" id="CHEBI:29105"/>
        <note>ligand shared between dimeric partners</note>
    </ligand>
</feature>
<name>A0A5C7SPE5_THASP</name>
<comment type="pathway">
    <text evidence="3 12">Amino-acid biosynthesis; L-histidine biosynthesis; L-histidine from 5-phospho-alpha-D-ribose 1-diphosphate: step 3/9.</text>
</comment>
<dbReference type="Pfam" id="PF01502">
    <property type="entry name" value="PRA-CH"/>
    <property type="match status" value="1"/>
</dbReference>
<keyword evidence="11 12" id="KW-0368">Histidine biosynthesis</keyword>
<feature type="binding site" evidence="12">
    <location>
        <position position="78"/>
    </location>
    <ligand>
        <name>Mg(2+)</name>
        <dbReference type="ChEBI" id="CHEBI:18420"/>
    </ligand>
</feature>
<dbReference type="InterPro" id="IPR002496">
    <property type="entry name" value="PRib_AMP_CycHydrolase_dom"/>
</dbReference>
<dbReference type="UniPathway" id="UPA00031">
    <property type="reaction ID" value="UER00008"/>
</dbReference>
<keyword evidence="7 12" id="KW-0963">Cytoplasm</keyword>
<comment type="subunit">
    <text evidence="12">Homodimer.</text>
</comment>
<evidence type="ECO:0000259" key="13">
    <source>
        <dbReference type="Pfam" id="PF01502"/>
    </source>
</evidence>
<comment type="function">
    <text evidence="12">Catalyzes the hydrolysis of the adenine ring of phosphoribosyl-AMP.</text>
</comment>
<evidence type="ECO:0000256" key="9">
    <source>
        <dbReference type="ARBA" id="ARBA00022801"/>
    </source>
</evidence>
<comment type="cofactor">
    <cofactor evidence="12">
        <name>Zn(2+)</name>
        <dbReference type="ChEBI" id="CHEBI:29105"/>
    </cofactor>
    <text evidence="12">Binds 1 zinc ion per subunit.</text>
</comment>
<sequence>MSTAWLDELTWDKDGLIPAIAQDADTGDVLMFAWMNRDALARTAETGEAVYFSRSRGKLWHKGEESGHTQKVREIRIDCDNDVVLLKIEQVGGIACHTGRRSCFFQKYFADGRWEAVEPVLKDPKEIYK</sequence>
<dbReference type="GO" id="GO:0000287">
    <property type="term" value="F:magnesium ion binding"/>
    <property type="evidence" value="ECO:0007669"/>
    <property type="project" value="UniProtKB-UniRule"/>
</dbReference>
<dbReference type="GO" id="GO:0000105">
    <property type="term" value="P:L-histidine biosynthetic process"/>
    <property type="evidence" value="ECO:0007669"/>
    <property type="project" value="UniProtKB-UniRule"/>
</dbReference>
<evidence type="ECO:0000256" key="6">
    <source>
        <dbReference type="ARBA" id="ARBA00008299"/>
    </source>
</evidence>
<evidence type="ECO:0000256" key="12">
    <source>
        <dbReference type="HAMAP-Rule" id="MF_01021"/>
    </source>
</evidence>
<evidence type="ECO:0000256" key="1">
    <source>
        <dbReference type="ARBA" id="ARBA00000024"/>
    </source>
</evidence>
<keyword evidence="12" id="KW-0479">Metal-binding</keyword>
<organism evidence="14 15">
    <name type="scientific">Thauera aminoaromatica</name>
    <dbReference type="NCBI Taxonomy" id="164330"/>
    <lineage>
        <taxon>Bacteria</taxon>
        <taxon>Pseudomonadati</taxon>
        <taxon>Pseudomonadota</taxon>
        <taxon>Betaproteobacteria</taxon>
        <taxon>Rhodocyclales</taxon>
        <taxon>Zoogloeaceae</taxon>
        <taxon>Thauera</taxon>
    </lineage>
</organism>
<dbReference type="HAMAP" id="MF_01021">
    <property type="entry name" value="HisI"/>
    <property type="match status" value="1"/>
</dbReference>
<feature type="binding site" evidence="12">
    <location>
        <position position="80"/>
    </location>
    <ligand>
        <name>Mg(2+)</name>
        <dbReference type="ChEBI" id="CHEBI:18420"/>
    </ligand>
</feature>
<dbReference type="FunFam" id="3.10.20.810:FF:000001">
    <property type="entry name" value="Histidine biosynthesis bifunctional protein HisIE"/>
    <property type="match status" value="1"/>
</dbReference>
<keyword evidence="9 12" id="KW-0378">Hydrolase</keyword>
<feature type="domain" description="Phosphoribosyl-AMP cyclohydrolase" evidence="13">
    <location>
        <begin position="31"/>
        <end position="105"/>
    </location>
</feature>
<comment type="subcellular location">
    <subcellularLocation>
        <location evidence="12">Cytoplasm</location>
    </subcellularLocation>
</comment>
<feature type="binding site" evidence="12">
    <location>
        <position position="82"/>
    </location>
    <ligand>
        <name>Mg(2+)</name>
        <dbReference type="ChEBI" id="CHEBI:18420"/>
    </ligand>
</feature>
<dbReference type="EMBL" id="SSFD01000175">
    <property type="protein sequence ID" value="TXH84541.1"/>
    <property type="molecule type" value="Genomic_DNA"/>
</dbReference>
<proteinExistence type="inferred from homology"/>
<comment type="similarity">
    <text evidence="12">Belongs to the PRA-CH family.</text>
</comment>
<comment type="pathway">
    <text evidence="4">Amino-acid biosynthesis; L-histidine biosynthesis; L-histidine from 5-phospho-alpha-D-ribose 1-diphosphate: step 2/9.</text>
</comment>
<evidence type="ECO:0000256" key="3">
    <source>
        <dbReference type="ARBA" id="ARBA00005169"/>
    </source>
</evidence>
<evidence type="ECO:0000256" key="10">
    <source>
        <dbReference type="ARBA" id="ARBA00022833"/>
    </source>
</evidence>
<feature type="binding site" evidence="12">
    <location>
        <position position="79"/>
    </location>
    <ligand>
        <name>Zn(2+)</name>
        <dbReference type="ChEBI" id="CHEBI:29105"/>
        <note>ligand shared between dimeric partners</note>
    </ligand>
</feature>
<evidence type="ECO:0000313" key="14">
    <source>
        <dbReference type="EMBL" id="TXH84541.1"/>
    </source>
</evidence>
<dbReference type="PANTHER" id="PTHR42945">
    <property type="entry name" value="HISTIDINE BIOSYNTHESIS BIFUNCTIONAL PROTEIN"/>
    <property type="match status" value="1"/>
</dbReference>
<dbReference type="GO" id="GO:0004635">
    <property type="term" value="F:phosphoribosyl-AMP cyclohydrolase activity"/>
    <property type="evidence" value="ECO:0007669"/>
    <property type="project" value="UniProtKB-UniRule"/>
</dbReference>
<dbReference type="Gene3D" id="3.10.20.810">
    <property type="entry name" value="Phosphoribosyl-AMP cyclohydrolase"/>
    <property type="match status" value="1"/>
</dbReference>
<dbReference type="NCBIfam" id="NF000768">
    <property type="entry name" value="PRK00051.1"/>
    <property type="match status" value="1"/>
</dbReference>
<evidence type="ECO:0000256" key="4">
    <source>
        <dbReference type="ARBA" id="ARBA00005204"/>
    </source>
</evidence>
<evidence type="ECO:0000256" key="8">
    <source>
        <dbReference type="ARBA" id="ARBA00022605"/>
    </source>
</evidence>
<keyword evidence="8 12" id="KW-0028">Amino-acid biosynthesis</keyword>
<dbReference type="GO" id="GO:0008270">
    <property type="term" value="F:zinc ion binding"/>
    <property type="evidence" value="ECO:0007669"/>
    <property type="project" value="UniProtKB-UniRule"/>
</dbReference>
<comment type="caution">
    <text evidence="14">The sequence shown here is derived from an EMBL/GenBank/DDBJ whole genome shotgun (WGS) entry which is preliminary data.</text>
</comment>
<reference evidence="14 15" key="1">
    <citation type="submission" date="2018-09" db="EMBL/GenBank/DDBJ databases">
        <title>Metagenome Assembled Genomes from an Advanced Water Purification Facility.</title>
        <authorList>
            <person name="Stamps B.W."/>
            <person name="Spear J.R."/>
        </authorList>
    </citation>
    <scope>NUCLEOTIDE SEQUENCE [LARGE SCALE GENOMIC DNA]</scope>
    <source>
        <strain evidence="14">Bin_27_1</strain>
    </source>
</reference>
<comment type="cofactor">
    <cofactor evidence="12">
        <name>Mg(2+)</name>
        <dbReference type="ChEBI" id="CHEBI:18420"/>
    </cofactor>
    <text evidence="12">Binds 1 Mg(2+) ion per subunit.</text>
</comment>
<dbReference type="GO" id="GO:0004636">
    <property type="term" value="F:phosphoribosyl-ATP diphosphatase activity"/>
    <property type="evidence" value="ECO:0007669"/>
    <property type="project" value="UniProtKB-EC"/>
</dbReference>
<protein>
    <recommendedName>
        <fullName evidence="12">Phosphoribosyl-AMP cyclohydrolase</fullName>
        <shortName evidence="12">PRA-CH</shortName>
        <ecNumber evidence="12">3.5.4.19</ecNumber>
    </recommendedName>
</protein>
<dbReference type="GO" id="GO:0005737">
    <property type="term" value="C:cytoplasm"/>
    <property type="evidence" value="ECO:0007669"/>
    <property type="project" value="UniProtKB-SubCell"/>
</dbReference>
<evidence type="ECO:0000256" key="5">
    <source>
        <dbReference type="ARBA" id="ARBA00007731"/>
    </source>
</evidence>
<dbReference type="RefSeq" id="WP_276658738.1">
    <property type="nucleotide sequence ID" value="NZ_SSFD01000175.1"/>
</dbReference>
<dbReference type="InterPro" id="IPR038019">
    <property type="entry name" value="PRib_AMP_CycHydrolase_sf"/>
</dbReference>
<comment type="similarity">
    <text evidence="5">In the C-terminal section; belongs to the PRA-PH family.</text>
</comment>
<dbReference type="Proteomes" id="UP000321192">
    <property type="component" value="Unassembled WGS sequence"/>
</dbReference>
<dbReference type="EC" id="3.5.4.19" evidence="12"/>
<dbReference type="AlphaFoldDB" id="A0A5C7SPE5"/>
<accession>A0A5C7SPE5</accession>
<dbReference type="InterPro" id="IPR026660">
    <property type="entry name" value="PRA-CH"/>
</dbReference>
<evidence type="ECO:0000256" key="7">
    <source>
        <dbReference type="ARBA" id="ARBA00022490"/>
    </source>
</evidence>
<gene>
    <name evidence="12 14" type="primary">hisI</name>
    <name evidence="14" type="ORF">E6Q80_11330</name>
</gene>
<comment type="catalytic activity">
    <reaction evidence="2">
        <text>1-(5-phospho-beta-D-ribosyl)-ATP + H2O = 1-(5-phospho-beta-D-ribosyl)-5'-AMP + diphosphate + H(+)</text>
        <dbReference type="Rhea" id="RHEA:22828"/>
        <dbReference type="ChEBI" id="CHEBI:15377"/>
        <dbReference type="ChEBI" id="CHEBI:15378"/>
        <dbReference type="ChEBI" id="CHEBI:33019"/>
        <dbReference type="ChEBI" id="CHEBI:59457"/>
        <dbReference type="ChEBI" id="CHEBI:73183"/>
        <dbReference type="EC" id="3.6.1.31"/>
    </reaction>
</comment>
<comment type="catalytic activity">
    <reaction evidence="1 12">
        <text>1-(5-phospho-beta-D-ribosyl)-5'-AMP + H2O = 1-(5-phospho-beta-D-ribosyl)-5-[(5-phospho-beta-D-ribosylamino)methylideneamino]imidazole-4-carboxamide</text>
        <dbReference type="Rhea" id="RHEA:20049"/>
        <dbReference type="ChEBI" id="CHEBI:15377"/>
        <dbReference type="ChEBI" id="CHEBI:58435"/>
        <dbReference type="ChEBI" id="CHEBI:59457"/>
        <dbReference type="EC" id="3.5.4.19"/>
    </reaction>
</comment>
<keyword evidence="12" id="KW-0460">Magnesium</keyword>
<evidence type="ECO:0000256" key="11">
    <source>
        <dbReference type="ARBA" id="ARBA00023102"/>
    </source>
</evidence>
<dbReference type="PANTHER" id="PTHR42945:SF1">
    <property type="entry name" value="HISTIDINE BIOSYNTHESIS BIFUNCTIONAL PROTEIN HIS7"/>
    <property type="match status" value="1"/>
</dbReference>
<dbReference type="SUPFAM" id="SSF141734">
    <property type="entry name" value="HisI-like"/>
    <property type="match status" value="1"/>
</dbReference>
<comment type="similarity">
    <text evidence="6">In the N-terminal section; belongs to the PRA-CH family.</text>
</comment>
<feature type="binding site" evidence="12">
    <location>
        <position position="96"/>
    </location>
    <ligand>
        <name>Zn(2+)</name>
        <dbReference type="ChEBI" id="CHEBI:29105"/>
        <note>ligand shared between dimeric partners</note>
    </ligand>
</feature>
<evidence type="ECO:0000256" key="2">
    <source>
        <dbReference type="ARBA" id="ARBA00001460"/>
    </source>
</evidence>
<evidence type="ECO:0000313" key="15">
    <source>
        <dbReference type="Proteomes" id="UP000321192"/>
    </source>
</evidence>